<evidence type="ECO:0000313" key="3">
    <source>
        <dbReference type="Proteomes" id="UP001446871"/>
    </source>
</evidence>
<evidence type="ECO:0000256" key="1">
    <source>
        <dbReference type="SAM" id="MobiDB-lite"/>
    </source>
</evidence>
<reference evidence="2 3" key="1">
    <citation type="submission" date="2023-01" db="EMBL/GenBank/DDBJ databases">
        <title>Analysis of 21 Apiospora genomes using comparative genomics revels a genus with tremendous synthesis potential of carbohydrate active enzymes and secondary metabolites.</title>
        <authorList>
            <person name="Sorensen T."/>
        </authorList>
    </citation>
    <scope>NUCLEOTIDE SEQUENCE [LARGE SCALE GENOMIC DNA]</scope>
    <source>
        <strain evidence="2 3">CBS 83171</strain>
    </source>
</reference>
<keyword evidence="3" id="KW-1185">Reference proteome</keyword>
<gene>
    <name evidence="2" type="ORF">PG996_012432</name>
</gene>
<proteinExistence type="predicted"/>
<name>A0ABR1U2J9_9PEZI</name>
<evidence type="ECO:0000313" key="2">
    <source>
        <dbReference type="EMBL" id="KAK8053131.1"/>
    </source>
</evidence>
<protein>
    <submittedName>
        <fullName evidence="2">Uncharacterized protein</fullName>
    </submittedName>
</protein>
<dbReference type="Proteomes" id="UP001446871">
    <property type="component" value="Unassembled WGS sequence"/>
</dbReference>
<organism evidence="2 3">
    <name type="scientific">Apiospora saccharicola</name>
    <dbReference type="NCBI Taxonomy" id="335842"/>
    <lineage>
        <taxon>Eukaryota</taxon>
        <taxon>Fungi</taxon>
        <taxon>Dikarya</taxon>
        <taxon>Ascomycota</taxon>
        <taxon>Pezizomycotina</taxon>
        <taxon>Sordariomycetes</taxon>
        <taxon>Xylariomycetidae</taxon>
        <taxon>Amphisphaeriales</taxon>
        <taxon>Apiosporaceae</taxon>
        <taxon>Apiospora</taxon>
    </lineage>
</organism>
<sequence length="219" mass="25286">MPRKVTCYHSGYLERELRKHESGTKEASTIPIVQLPMKIPIAISTLKWFVGIIYRLDPKRYRVRYTDDIFDPGDTQIERLTDFHMLDVLADFLECPLISSSAPRAIGKILRQLRVSQDTDDELQWTIRQFRSAYILWLEDTDTVHKILDSLCRHVNIPRAMSLLPTTEPRLPTMADEFREIVFSHWNNMQTEPGTNPEQYSTAASGEMEGNSEKAAQDS</sequence>
<comment type="caution">
    <text evidence="2">The sequence shown here is derived from an EMBL/GenBank/DDBJ whole genome shotgun (WGS) entry which is preliminary data.</text>
</comment>
<feature type="compositionally biased region" description="Polar residues" evidence="1">
    <location>
        <begin position="187"/>
        <end position="204"/>
    </location>
</feature>
<feature type="region of interest" description="Disordered" evidence="1">
    <location>
        <begin position="187"/>
        <end position="219"/>
    </location>
</feature>
<accession>A0ABR1U2J9</accession>
<dbReference type="EMBL" id="JAQQWM010000008">
    <property type="protein sequence ID" value="KAK8053131.1"/>
    <property type="molecule type" value="Genomic_DNA"/>
</dbReference>